<feature type="non-terminal residue" evidence="1">
    <location>
        <position position="1"/>
    </location>
</feature>
<reference evidence="1" key="1">
    <citation type="submission" date="2014-12" db="EMBL/GenBank/DDBJ databases">
        <title>Insight into the proteome of Arion vulgaris.</title>
        <authorList>
            <person name="Aradska J."/>
            <person name="Bulat T."/>
            <person name="Smidak R."/>
            <person name="Sarate P."/>
            <person name="Gangsoo J."/>
            <person name="Sialana F."/>
            <person name="Bilban M."/>
            <person name="Lubec G."/>
        </authorList>
    </citation>
    <scope>NUCLEOTIDE SEQUENCE</scope>
    <source>
        <tissue evidence="1">Skin</tissue>
    </source>
</reference>
<sequence>NTLDDSLGSCRKMKSVCLFVTDNATSEPNICKNDKGEILTNTQTGNKDTFLSAVIDVQEEHNVAENRPKP</sequence>
<feature type="non-terminal residue" evidence="1">
    <location>
        <position position="70"/>
    </location>
</feature>
<evidence type="ECO:0000313" key="1">
    <source>
        <dbReference type="EMBL" id="CEK98205.1"/>
    </source>
</evidence>
<accession>A0A0B7C180</accession>
<dbReference type="AlphaFoldDB" id="A0A0B7C180"/>
<protein>
    <submittedName>
        <fullName evidence="1">Uncharacterized protein</fullName>
    </submittedName>
</protein>
<organism evidence="1">
    <name type="scientific">Arion vulgaris</name>
    <dbReference type="NCBI Taxonomy" id="1028688"/>
    <lineage>
        <taxon>Eukaryota</taxon>
        <taxon>Metazoa</taxon>
        <taxon>Spiralia</taxon>
        <taxon>Lophotrochozoa</taxon>
        <taxon>Mollusca</taxon>
        <taxon>Gastropoda</taxon>
        <taxon>Heterobranchia</taxon>
        <taxon>Euthyneura</taxon>
        <taxon>Panpulmonata</taxon>
        <taxon>Eupulmonata</taxon>
        <taxon>Stylommatophora</taxon>
        <taxon>Helicina</taxon>
        <taxon>Arionoidea</taxon>
        <taxon>Arionidae</taxon>
        <taxon>Arion</taxon>
    </lineage>
</organism>
<proteinExistence type="predicted"/>
<dbReference type="EMBL" id="HACG01051334">
    <property type="protein sequence ID" value="CEK98205.1"/>
    <property type="molecule type" value="Transcribed_RNA"/>
</dbReference>
<gene>
    <name evidence="1" type="primary">ORF218090</name>
</gene>
<name>A0A0B7C180_9EUPU</name>